<comment type="caution">
    <text evidence="1">The sequence shown here is derived from an EMBL/GenBank/DDBJ whole genome shotgun (WGS) entry which is preliminary data.</text>
</comment>
<keyword evidence="2" id="KW-1185">Reference proteome</keyword>
<dbReference type="Proteomes" id="UP000245634">
    <property type="component" value="Unassembled WGS sequence"/>
</dbReference>
<reference evidence="1 2" key="1">
    <citation type="submission" date="2018-05" db="EMBL/GenBank/DDBJ databases">
        <title>Genomic Encyclopedia of Type Strains, Phase IV (KMG-IV): sequencing the most valuable type-strain genomes for metagenomic binning, comparative biology and taxonomic classification.</title>
        <authorList>
            <person name="Goeker M."/>
        </authorList>
    </citation>
    <scope>NUCLEOTIDE SEQUENCE [LARGE SCALE GENOMIC DNA]</scope>
    <source>
        <strain evidence="1 2">DSM 18773</strain>
    </source>
</reference>
<dbReference type="RefSeq" id="WP_109687035.1">
    <property type="nucleotide sequence ID" value="NZ_QGGL01000003.1"/>
</dbReference>
<dbReference type="EMBL" id="QGGL01000003">
    <property type="protein sequence ID" value="PWK15725.1"/>
    <property type="molecule type" value="Genomic_DNA"/>
</dbReference>
<dbReference type="AlphaFoldDB" id="A0A316DCP7"/>
<gene>
    <name evidence="1" type="ORF">C7459_103277</name>
</gene>
<accession>A0A316DCP7</accession>
<organism evidence="1 2">
    <name type="scientific">Tumebacillus permanentifrigoris</name>
    <dbReference type="NCBI Taxonomy" id="378543"/>
    <lineage>
        <taxon>Bacteria</taxon>
        <taxon>Bacillati</taxon>
        <taxon>Bacillota</taxon>
        <taxon>Bacilli</taxon>
        <taxon>Bacillales</taxon>
        <taxon>Alicyclobacillaceae</taxon>
        <taxon>Tumebacillus</taxon>
    </lineage>
</organism>
<name>A0A316DCP7_9BACL</name>
<protein>
    <submittedName>
        <fullName evidence="1">Uncharacterized protein</fullName>
    </submittedName>
</protein>
<evidence type="ECO:0000313" key="1">
    <source>
        <dbReference type="EMBL" id="PWK15725.1"/>
    </source>
</evidence>
<sequence length="123" mass="14089">MGTFDQRIQEECVRGRELVTISWTEQDLDEEKVFKLSGLLLTNDTALVICDGNVEFHIVEQKADGEFLPIRCCDPIFHIGEEDAKYLQVLDDLSKLSVVEFAKKYPHPEYYDQGTWAGDDDNS</sequence>
<evidence type="ECO:0000313" key="2">
    <source>
        <dbReference type="Proteomes" id="UP000245634"/>
    </source>
</evidence>
<proteinExistence type="predicted"/>